<feature type="active site" description="Nucleophile" evidence="4">
    <location>
        <position position="56"/>
    </location>
</feature>
<dbReference type="PROSITE" id="PS51635">
    <property type="entry name" value="PNPLA"/>
    <property type="match status" value="1"/>
</dbReference>
<evidence type="ECO:0000313" key="7">
    <source>
        <dbReference type="Proteomes" id="UP000253083"/>
    </source>
</evidence>
<dbReference type="PANTHER" id="PTHR14226">
    <property type="entry name" value="NEUROPATHY TARGET ESTERASE/SWISS CHEESE D.MELANOGASTER"/>
    <property type="match status" value="1"/>
</dbReference>
<evidence type="ECO:0000259" key="5">
    <source>
        <dbReference type="PROSITE" id="PS51635"/>
    </source>
</evidence>
<dbReference type="InterPro" id="IPR002641">
    <property type="entry name" value="PNPLA_dom"/>
</dbReference>
<protein>
    <submittedName>
        <fullName evidence="6">NTE family protein</fullName>
    </submittedName>
</protein>
<dbReference type="RefSeq" id="WP_113955477.1">
    <property type="nucleotide sequence ID" value="NZ_QNRT01000005.1"/>
</dbReference>
<dbReference type="Pfam" id="PF01734">
    <property type="entry name" value="Patatin"/>
    <property type="match status" value="1"/>
</dbReference>
<evidence type="ECO:0000256" key="2">
    <source>
        <dbReference type="ARBA" id="ARBA00022963"/>
    </source>
</evidence>
<dbReference type="SUPFAM" id="SSF52151">
    <property type="entry name" value="FabD/lysophospholipase-like"/>
    <property type="match status" value="1"/>
</dbReference>
<dbReference type="InterPro" id="IPR050301">
    <property type="entry name" value="NTE"/>
</dbReference>
<gene>
    <name evidence="6" type="ORF">DFR28_105224</name>
</gene>
<dbReference type="InParanoid" id="A0A395JHF7"/>
<keyword evidence="2 4" id="KW-0442">Lipid degradation</keyword>
<dbReference type="CDD" id="cd07209">
    <property type="entry name" value="Pat_hypo_Ecoli_Z1214_like"/>
    <property type="match status" value="1"/>
</dbReference>
<dbReference type="InterPro" id="IPR016035">
    <property type="entry name" value="Acyl_Trfase/lysoPLipase"/>
</dbReference>
<feature type="domain" description="PNPLA" evidence="5">
    <location>
        <begin position="18"/>
        <end position="231"/>
    </location>
</feature>
<dbReference type="GO" id="GO:0016042">
    <property type="term" value="P:lipid catabolic process"/>
    <property type="evidence" value="ECO:0007669"/>
    <property type="project" value="UniProtKB-UniRule"/>
</dbReference>
<evidence type="ECO:0000256" key="1">
    <source>
        <dbReference type="ARBA" id="ARBA00022801"/>
    </source>
</evidence>
<dbReference type="PANTHER" id="PTHR14226:SF57">
    <property type="entry name" value="BLR7027 PROTEIN"/>
    <property type="match status" value="1"/>
</dbReference>
<comment type="caution">
    <text evidence="6">The sequence shown here is derived from an EMBL/GenBank/DDBJ whole genome shotgun (WGS) entry which is preliminary data.</text>
</comment>
<evidence type="ECO:0000256" key="4">
    <source>
        <dbReference type="PROSITE-ProRule" id="PRU01161"/>
    </source>
</evidence>
<keyword evidence="3 4" id="KW-0443">Lipid metabolism</keyword>
<organism evidence="6 7">
    <name type="scientific">Arenicella xantha</name>
    <dbReference type="NCBI Taxonomy" id="644221"/>
    <lineage>
        <taxon>Bacteria</taxon>
        <taxon>Pseudomonadati</taxon>
        <taxon>Pseudomonadota</taxon>
        <taxon>Gammaproteobacteria</taxon>
        <taxon>Arenicellales</taxon>
        <taxon>Arenicellaceae</taxon>
        <taxon>Arenicella</taxon>
    </lineage>
</organism>
<dbReference type="GO" id="GO:0016787">
    <property type="term" value="F:hydrolase activity"/>
    <property type="evidence" value="ECO:0007669"/>
    <property type="project" value="UniProtKB-UniRule"/>
</dbReference>
<dbReference type="Gene3D" id="3.40.1090.10">
    <property type="entry name" value="Cytosolic phospholipase A2 catalytic domain"/>
    <property type="match status" value="1"/>
</dbReference>
<feature type="short sequence motif" description="GXSXG" evidence="4">
    <location>
        <begin position="54"/>
        <end position="58"/>
    </location>
</feature>
<sequence length="383" mass="42354">MVASSEPTTEVKKSRSALLLGGGGARAAYQVGVLKAIAELVPEGAPNPFPIICGTSAGSINTVALASNAEDFHHGVDQIISVWSNFELNQVFYADGKSLFKRIAQWAWSNLGPGTWHKGPSSILDNQPLRELLNKYISFERIDNAIESGHLHGYALTACSYTSGESTTFYDGVPEISNWLRNHREGQREKMNIEHLMASSAIPVLFPSVKLGDEHFGDGSMRQISPISPALHLGAEKILIIGLRTKAISNEFEPPLYRPTLGQISGYVLDTLFLNSLQSDIERMERMNRTLIDGTASNGDSLKVIEHLVISPSLDIANIAMNHFLELPKSFRIALRFLGMAKANSRRLISYLMFTKTFCQELIELGYNDAMAQRDEIIEFLEK</sequence>
<name>A0A395JHF7_9GAMM</name>
<keyword evidence="7" id="KW-1185">Reference proteome</keyword>
<accession>A0A395JHF7</accession>
<proteinExistence type="predicted"/>
<reference evidence="6 7" key="1">
    <citation type="submission" date="2018-06" db="EMBL/GenBank/DDBJ databases">
        <title>Genomic Encyclopedia of Type Strains, Phase IV (KMG-IV): sequencing the most valuable type-strain genomes for metagenomic binning, comparative biology and taxonomic classification.</title>
        <authorList>
            <person name="Goeker M."/>
        </authorList>
    </citation>
    <scope>NUCLEOTIDE SEQUENCE [LARGE SCALE GENOMIC DNA]</scope>
    <source>
        <strain evidence="6 7">DSM 24032</strain>
    </source>
</reference>
<dbReference type="AlphaFoldDB" id="A0A395JHF7"/>
<dbReference type="EMBL" id="QNRT01000005">
    <property type="protein sequence ID" value="RBP48885.1"/>
    <property type="molecule type" value="Genomic_DNA"/>
</dbReference>
<feature type="active site" description="Proton acceptor" evidence="4">
    <location>
        <position position="218"/>
    </location>
</feature>
<comment type="caution">
    <text evidence="4">Lacks conserved residue(s) required for the propagation of feature annotation.</text>
</comment>
<dbReference type="OrthoDB" id="9798773at2"/>
<evidence type="ECO:0000256" key="3">
    <source>
        <dbReference type="ARBA" id="ARBA00023098"/>
    </source>
</evidence>
<dbReference type="Proteomes" id="UP000253083">
    <property type="component" value="Unassembled WGS sequence"/>
</dbReference>
<evidence type="ECO:0000313" key="6">
    <source>
        <dbReference type="EMBL" id="RBP48885.1"/>
    </source>
</evidence>
<keyword evidence="1 4" id="KW-0378">Hydrolase</keyword>